<dbReference type="SUPFAM" id="SSF47459">
    <property type="entry name" value="HLH, helix-loop-helix DNA-binding domain"/>
    <property type="match status" value="1"/>
</dbReference>
<reference evidence="9 10" key="1">
    <citation type="submission" date="2024-02" db="EMBL/GenBank/DDBJ databases">
        <authorList>
            <person name="Daric V."/>
            <person name="Darras S."/>
        </authorList>
    </citation>
    <scope>NUCLEOTIDE SEQUENCE [LARGE SCALE GENOMIC DNA]</scope>
</reference>
<dbReference type="Pfam" id="PF08778">
    <property type="entry name" value="HIF-1a_CTAD"/>
    <property type="match status" value="1"/>
</dbReference>
<protein>
    <submittedName>
        <fullName evidence="9">Uncharacterized protein</fullName>
    </submittedName>
</protein>
<dbReference type="InterPro" id="IPR011598">
    <property type="entry name" value="bHLH_dom"/>
</dbReference>
<keyword evidence="2" id="KW-0677">Repeat</keyword>
<evidence type="ECO:0000256" key="2">
    <source>
        <dbReference type="ARBA" id="ARBA00022737"/>
    </source>
</evidence>
<dbReference type="InterPro" id="IPR014887">
    <property type="entry name" value="HIF-1_CTAD"/>
</dbReference>
<comment type="subcellular location">
    <subcellularLocation>
        <location evidence="1">Nucleus</location>
    </subcellularLocation>
</comment>
<evidence type="ECO:0000259" key="8">
    <source>
        <dbReference type="PROSITE" id="PS50888"/>
    </source>
</evidence>
<dbReference type="SUPFAM" id="SSF55785">
    <property type="entry name" value="PYP-like sensor domain (PAS domain)"/>
    <property type="match status" value="2"/>
</dbReference>
<evidence type="ECO:0000313" key="10">
    <source>
        <dbReference type="Proteomes" id="UP001642483"/>
    </source>
</evidence>
<dbReference type="PROSITE" id="PS50888">
    <property type="entry name" value="BHLH"/>
    <property type="match status" value="1"/>
</dbReference>
<comment type="caution">
    <text evidence="9">The sequence shown here is derived from an EMBL/GenBank/DDBJ whole genome shotgun (WGS) entry which is preliminary data.</text>
</comment>
<dbReference type="InterPro" id="IPR036638">
    <property type="entry name" value="HLH_DNA-bd_sf"/>
</dbReference>
<feature type="compositionally biased region" description="Low complexity" evidence="6">
    <location>
        <begin position="506"/>
        <end position="519"/>
    </location>
</feature>
<dbReference type="SMART" id="SM00086">
    <property type="entry name" value="PAC"/>
    <property type="match status" value="1"/>
</dbReference>
<dbReference type="Pfam" id="PF00989">
    <property type="entry name" value="PAS"/>
    <property type="match status" value="1"/>
</dbReference>
<dbReference type="InterPro" id="IPR013767">
    <property type="entry name" value="PAS_fold"/>
</dbReference>
<dbReference type="PROSITE" id="PS50112">
    <property type="entry name" value="PAS"/>
    <property type="match status" value="1"/>
</dbReference>
<name>A0ABP0FHM2_CLALP</name>
<dbReference type="Pfam" id="PF23171">
    <property type="entry name" value="bHLH_HIF1A"/>
    <property type="match status" value="1"/>
</dbReference>
<dbReference type="PANTHER" id="PTHR23043:SF17">
    <property type="entry name" value="PROTEIN SIMILAR"/>
    <property type="match status" value="1"/>
</dbReference>
<dbReference type="InterPro" id="IPR001610">
    <property type="entry name" value="PAC"/>
</dbReference>
<dbReference type="Proteomes" id="UP001642483">
    <property type="component" value="Unassembled WGS sequence"/>
</dbReference>
<dbReference type="InterPro" id="IPR000014">
    <property type="entry name" value="PAS"/>
</dbReference>
<dbReference type="Pfam" id="PF14598">
    <property type="entry name" value="PAS_11"/>
    <property type="match status" value="1"/>
</dbReference>
<dbReference type="PANTHER" id="PTHR23043">
    <property type="entry name" value="HYPOXIA-INDUCIBLE FACTOR 1 ALPHA"/>
    <property type="match status" value="1"/>
</dbReference>
<keyword evidence="3" id="KW-0805">Transcription regulation</keyword>
<dbReference type="EMBL" id="CAWYQH010000046">
    <property type="protein sequence ID" value="CAK8678201.1"/>
    <property type="molecule type" value="Genomic_DNA"/>
</dbReference>
<evidence type="ECO:0000256" key="4">
    <source>
        <dbReference type="ARBA" id="ARBA00023163"/>
    </source>
</evidence>
<accession>A0ABP0FHM2</accession>
<gene>
    <name evidence="9" type="ORF">CVLEPA_LOCUS8144</name>
</gene>
<feature type="domain" description="PAS" evidence="7">
    <location>
        <begin position="104"/>
        <end position="166"/>
    </location>
</feature>
<feature type="domain" description="BHLH" evidence="8">
    <location>
        <begin position="19"/>
        <end position="72"/>
    </location>
</feature>
<evidence type="ECO:0000313" key="9">
    <source>
        <dbReference type="EMBL" id="CAK8678201.1"/>
    </source>
</evidence>
<proteinExistence type="predicted"/>
<evidence type="ECO:0000256" key="3">
    <source>
        <dbReference type="ARBA" id="ARBA00023015"/>
    </source>
</evidence>
<evidence type="ECO:0000256" key="6">
    <source>
        <dbReference type="SAM" id="MobiDB-lite"/>
    </source>
</evidence>
<dbReference type="SMART" id="SM00091">
    <property type="entry name" value="PAS"/>
    <property type="match status" value="2"/>
</dbReference>
<sequence length="728" mass="81535">MSMLCLEEKTTPSMLRRQRRREKSRDAARCRRTKESHTFDEICDTIPIAQDIVNHLDKSAVMRLVISYIKLRRSLAGGKCTVTNKLPDVKKEFRYDPVTDDDYVNALNAFILVLSDELDVLFVSDNVKEYLGLAKLDVIGQSILSFTHEGDHDEIRNCFKKSEEKELWQTFFLRMKSALTINGKSINLKSASYKVLRCSGVVHTDSAQPYFVAHVEPIPHPANIEHFLDSKTFVTQHSPDMKFTYCDDRISALLDYTEGDMLGRSFFDYCHALDIKSIQDFFQKLYRLNQIETDQYRFLSKTGGYHWIVTQATVINNQKNHTPQCVVCVHYVISGAIHSEVALSIDQWTSSQNICALPFTDLQSTESYDVDEVEAVSDAEDLFKPQAEKEPEKDDCSMVPLIFLQVDENDDVYNCPEIFHNAPSIGDPYTESDSLVPEKLEDLFSDVVVGCDIQGSTAVNNTVTDGGTSVFFPNPARLPADNIGRANNFQEGQRTLSDNRSDSHLTSSGSSTPLGSLSPCDSAYGGSPLHGLETCDQQPNYRKSNPIDFSSILDPNFKPPCYQAMNVASDKYQEHIRNLKTGLIEAPPDWPVANREKGQLKHKLRAPILPVIEPLKRRCYDSFGTMLPSQTQISPVKQQASALSASKLLLPGNSFGFHNSEPKQVSTSFLLQPEMSFTGKAGLQIARNLSSNCLPELSLQDCEVNAPLFNVGYLPLASDCVHALDDEL</sequence>
<feature type="region of interest" description="Disordered" evidence="6">
    <location>
        <begin position="494"/>
        <end position="520"/>
    </location>
</feature>
<keyword evidence="5" id="KW-0539">Nucleus</keyword>
<evidence type="ECO:0000259" key="7">
    <source>
        <dbReference type="PROSITE" id="PS50112"/>
    </source>
</evidence>
<keyword evidence="4" id="KW-0804">Transcription</keyword>
<keyword evidence="10" id="KW-1185">Reference proteome</keyword>
<dbReference type="CDD" id="cd00130">
    <property type="entry name" value="PAS"/>
    <property type="match status" value="2"/>
</dbReference>
<dbReference type="Gene3D" id="3.30.450.20">
    <property type="entry name" value="PAS domain"/>
    <property type="match status" value="2"/>
</dbReference>
<evidence type="ECO:0000256" key="1">
    <source>
        <dbReference type="ARBA" id="ARBA00004123"/>
    </source>
</evidence>
<dbReference type="InterPro" id="IPR035965">
    <property type="entry name" value="PAS-like_dom_sf"/>
</dbReference>
<organism evidence="9 10">
    <name type="scientific">Clavelina lepadiformis</name>
    <name type="common">Light-bulb sea squirt</name>
    <name type="synonym">Ascidia lepadiformis</name>
    <dbReference type="NCBI Taxonomy" id="159417"/>
    <lineage>
        <taxon>Eukaryota</taxon>
        <taxon>Metazoa</taxon>
        <taxon>Chordata</taxon>
        <taxon>Tunicata</taxon>
        <taxon>Ascidiacea</taxon>
        <taxon>Aplousobranchia</taxon>
        <taxon>Clavelinidae</taxon>
        <taxon>Clavelina</taxon>
    </lineage>
</organism>
<evidence type="ECO:0000256" key="5">
    <source>
        <dbReference type="ARBA" id="ARBA00023242"/>
    </source>
</evidence>